<name>A0A7S0ZMM6_NOCSC</name>
<feature type="domain" description="RRM" evidence="9">
    <location>
        <begin position="16"/>
        <end position="103"/>
    </location>
</feature>
<keyword evidence="4 6" id="KW-0694">RNA-binding</keyword>
<dbReference type="GO" id="GO:0031369">
    <property type="term" value="F:translation initiation factor binding"/>
    <property type="evidence" value="ECO:0007669"/>
    <property type="project" value="InterPro"/>
</dbReference>
<evidence type="ECO:0000259" key="9">
    <source>
        <dbReference type="PROSITE" id="PS50102"/>
    </source>
</evidence>
<evidence type="ECO:0000256" key="1">
    <source>
        <dbReference type="ARBA" id="ARBA00004496"/>
    </source>
</evidence>
<dbReference type="InterPro" id="IPR012677">
    <property type="entry name" value="Nucleotide-bd_a/b_plait_sf"/>
</dbReference>
<accession>A0A7S0ZMM6</accession>
<protein>
    <recommendedName>
        <fullName evidence="6 7">Eukaryotic translation initiation factor 3 subunit B</fullName>
        <shortName evidence="6 7">eIF3b</shortName>
    </recommendedName>
    <alternativeName>
        <fullName evidence="6">Eukaryotic translation initiation factor 3 subunit 9</fullName>
    </alternativeName>
</protein>
<dbReference type="EMBL" id="HBFQ01001499">
    <property type="protein sequence ID" value="CAD8826683.1"/>
    <property type="molecule type" value="Transcribed_RNA"/>
</dbReference>
<dbReference type="GO" id="GO:0003743">
    <property type="term" value="F:translation initiation factor activity"/>
    <property type="evidence" value="ECO:0007669"/>
    <property type="project" value="UniProtKB-UniRule"/>
</dbReference>
<dbReference type="PANTHER" id="PTHR14068:SF0">
    <property type="entry name" value="EUKARYOTIC TRANSLATION INITIATION FACTOR 3 SUBUNIT B"/>
    <property type="match status" value="1"/>
</dbReference>
<keyword evidence="8" id="KW-0175">Coiled coil</keyword>
<dbReference type="GO" id="GO:0033290">
    <property type="term" value="C:eukaryotic 48S preinitiation complex"/>
    <property type="evidence" value="ECO:0007669"/>
    <property type="project" value="UniProtKB-UniRule"/>
</dbReference>
<dbReference type="Pfam" id="PF08662">
    <property type="entry name" value="eIF2A"/>
    <property type="match status" value="1"/>
</dbReference>
<evidence type="ECO:0000256" key="6">
    <source>
        <dbReference type="HAMAP-Rule" id="MF_03001"/>
    </source>
</evidence>
<comment type="subcellular location">
    <subcellularLocation>
        <location evidence="1 6 7">Cytoplasm</location>
    </subcellularLocation>
</comment>
<evidence type="ECO:0000256" key="7">
    <source>
        <dbReference type="PIRNR" id="PIRNR036424"/>
    </source>
</evidence>
<dbReference type="PROSITE" id="PS50102">
    <property type="entry name" value="RRM"/>
    <property type="match status" value="1"/>
</dbReference>
<dbReference type="GO" id="GO:0003723">
    <property type="term" value="F:RNA binding"/>
    <property type="evidence" value="ECO:0007669"/>
    <property type="project" value="UniProtKB-UniRule"/>
</dbReference>
<sequence length="668" mass="78269">MEAAEEPVKMDESFPGTIFVQNIPKVGQEKYDKLMGILSKMIDKSGRNEKYMPINEKTGQTDGFMIVTYKTEQEAIEVVKTLDGWEFDRKHTFKVIRLETFDQIINRSEEFVPKNTLNSFSREDFRDWLCDKKCREQFLLRYNTETEIYWHDTMAGSPQLCYGGEREKRLKKIWCDWKVQWSPWGSYIVTFHAQGVAIWAGDQFQRKMRFPHDSVKHVDFSPNEEFILTWNGSPFCEKDNSAVKIFRVMTGEPVRTCRTPAIVPNVDEGNPREFPHFLWSHDGMYFAELSEASIIIRDTVDFQETKKPIKLKYEGLHTCQWSPKENLVAVWILEKDNNPARLVLVEIPTMKELTSRSRTQVKAKMHWQSEGDFLCLLVTKQSKKKEGATNLEIFRIRERNIPVDIVEVKDTVCGFFWETKGNRFAVITKDEQGAKPKLLFFLLGPQKCENVASFDLPSSNFSKVFWAPDGQYFVCAAIGTGDLLFGGLSPENKLEILHKDEHFMLTDVHWDPSSRYVVTAVLQPMKDEMNSYKYQMEAGYAIWTFQGRVLFRQQKEKLYQITWRPRPPSLLKPDQEMTIRKNIKQYSKRYDALDEQAKEAARQAWGRGRQQKINQFKEVLERVQRSKAEIEEENGWKEAWEEHFDNQGWTSTEHTIEEELEVSEDLIS</sequence>
<dbReference type="CDD" id="cd12278">
    <property type="entry name" value="RRM_eIF3B"/>
    <property type="match status" value="1"/>
</dbReference>
<keyword evidence="5 6" id="KW-0648">Protein biosynthesis</keyword>
<gene>
    <name evidence="10" type="ORF">NSCI0253_LOCUS1029</name>
</gene>
<dbReference type="SUPFAM" id="SSF54928">
    <property type="entry name" value="RNA-binding domain, RBD"/>
    <property type="match status" value="1"/>
</dbReference>
<dbReference type="AlphaFoldDB" id="A0A7S0ZMM6"/>
<keyword evidence="3 6" id="KW-0396">Initiation factor</keyword>
<evidence type="ECO:0000256" key="2">
    <source>
        <dbReference type="ARBA" id="ARBA00022490"/>
    </source>
</evidence>
<feature type="coiled-coil region" evidence="8">
    <location>
        <begin position="583"/>
        <end position="633"/>
    </location>
</feature>
<dbReference type="GO" id="GO:0005852">
    <property type="term" value="C:eukaryotic translation initiation factor 3 complex"/>
    <property type="evidence" value="ECO:0007669"/>
    <property type="project" value="UniProtKB-UniRule"/>
</dbReference>
<dbReference type="PIRSF" id="PIRSF036424">
    <property type="entry name" value="eIF3b"/>
    <property type="match status" value="1"/>
</dbReference>
<evidence type="ECO:0000313" key="10">
    <source>
        <dbReference type="EMBL" id="CAD8826683.1"/>
    </source>
</evidence>
<proteinExistence type="inferred from homology"/>
<evidence type="ECO:0000256" key="5">
    <source>
        <dbReference type="ARBA" id="ARBA00022917"/>
    </source>
</evidence>
<evidence type="ECO:0000256" key="3">
    <source>
        <dbReference type="ARBA" id="ARBA00022540"/>
    </source>
</evidence>
<comment type="subunit">
    <text evidence="6 7">Component of the eukaryotic translation initiation factor 3 (eIF-3) complex.</text>
</comment>
<dbReference type="HAMAP" id="MF_03001">
    <property type="entry name" value="eIF3b"/>
    <property type="match status" value="1"/>
</dbReference>
<evidence type="ECO:0000256" key="4">
    <source>
        <dbReference type="ARBA" id="ARBA00022884"/>
    </source>
</evidence>
<comment type="function">
    <text evidence="7">Component of the eukaryotic translation initiation factor 3 (eIF-3) complex, which is involved in protein synthesis and, together with other initiation factors, stimulates binding of mRNA and methionyl-tRNAi to the 40S ribosome.</text>
</comment>
<dbReference type="GO" id="GO:0016282">
    <property type="term" value="C:eukaryotic 43S preinitiation complex"/>
    <property type="evidence" value="ECO:0007669"/>
    <property type="project" value="UniProtKB-UniRule"/>
</dbReference>
<dbReference type="GO" id="GO:0001732">
    <property type="term" value="P:formation of cytoplasmic translation initiation complex"/>
    <property type="evidence" value="ECO:0007669"/>
    <property type="project" value="UniProtKB-UniRule"/>
</dbReference>
<dbReference type="Gene3D" id="3.30.70.330">
    <property type="match status" value="1"/>
</dbReference>
<organism evidence="10">
    <name type="scientific">Noctiluca scintillans</name>
    <name type="common">Sea sparkle</name>
    <name type="synonym">Red tide dinoflagellate</name>
    <dbReference type="NCBI Taxonomy" id="2966"/>
    <lineage>
        <taxon>Eukaryota</taxon>
        <taxon>Sar</taxon>
        <taxon>Alveolata</taxon>
        <taxon>Dinophyceae</taxon>
        <taxon>Noctilucales</taxon>
        <taxon>Noctilucaceae</taxon>
        <taxon>Noctiluca</taxon>
    </lineage>
</organism>
<comment type="similarity">
    <text evidence="6 7">Belongs to the eIF-3 subunit B family.</text>
</comment>
<reference evidence="10" key="1">
    <citation type="submission" date="2021-01" db="EMBL/GenBank/DDBJ databases">
        <authorList>
            <person name="Corre E."/>
            <person name="Pelletier E."/>
            <person name="Niang G."/>
            <person name="Scheremetjew M."/>
            <person name="Finn R."/>
            <person name="Kale V."/>
            <person name="Holt S."/>
            <person name="Cochrane G."/>
            <person name="Meng A."/>
            <person name="Brown T."/>
            <person name="Cohen L."/>
        </authorList>
    </citation>
    <scope>NUCLEOTIDE SEQUENCE</scope>
</reference>
<dbReference type="SUPFAM" id="SSF82171">
    <property type="entry name" value="DPP6 N-terminal domain-like"/>
    <property type="match status" value="1"/>
</dbReference>
<dbReference type="InterPro" id="IPR013979">
    <property type="entry name" value="TIF_beta_prop-like"/>
</dbReference>
<dbReference type="InterPro" id="IPR000504">
    <property type="entry name" value="RRM_dom"/>
</dbReference>
<dbReference type="Gene3D" id="2.130.10.10">
    <property type="entry name" value="YVTN repeat-like/Quinoprotein amine dehydrogenase"/>
    <property type="match status" value="1"/>
</dbReference>
<dbReference type="PANTHER" id="PTHR14068">
    <property type="entry name" value="EUKARYOTIC TRANSLATION INITIATION FACTOR 3 EIF3 -RELATED"/>
    <property type="match status" value="1"/>
</dbReference>
<dbReference type="InterPro" id="IPR015943">
    <property type="entry name" value="WD40/YVTN_repeat-like_dom_sf"/>
</dbReference>
<dbReference type="InterPro" id="IPR035979">
    <property type="entry name" value="RBD_domain_sf"/>
</dbReference>
<comment type="function">
    <text evidence="6">RNA-binding component of the eukaryotic translation initiation factor 3 (eIF-3) complex, which is involved in protein synthesis of a specialized repertoire of mRNAs and, together with other initiation factors, stimulates binding of mRNA and methionyl-tRNAi to the 40S ribosome. The eIF-3 complex specifically targets and initiates translation of a subset of mRNAs involved in cell proliferation.</text>
</comment>
<evidence type="ECO:0000256" key="8">
    <source>
        <dbReference type="SAM" id="Coils"/>
    </source>
</evidence>
<dbReference type="InterPro" id="IPR034363">
    <property type="entry name" value="eIF3B_RRM"/>
</dbReference>
<dbReference type="InterPro" id="IPR011400">
    <property type="entry name" value="EIF3B"/>
</dbReference>
<keyword evidence="2 6" id="KW-0963">Cytoplasm</keyword>